<comment type="caution">
    <text evidence="2">The sequence shown here is derived from an EMBL/GenBank/DDBJ whole genome shotgun (WGS) entry which is preliminary data.</text>
</comment>
<sequence>MPERIQRKRVAGWRMPEGAKYVGRPSRWGNPFRIYHGHTLIGPSWGVARDNWRHIPADICIFAYVTASGGMDTQEAVDQFRLLMTVRRRDEPDRLDAWLSPLRGHDLACWCPLSSPCHADVLLELANGRD</sequence>
<evidence type="ECO:0000259" key="1">
    <source>
        <dbReference type="Pfam" id="PF14216"/>
    </source>
</evidence>
<organism evidence="2 3">
    <name type="scientific">Mycolicibacterium brisbanense</name>
    <dbReference type="NCBI Taxonomy" id="146020"/>
    <lineage>
        <taxon>Bacteria</taxon>
        <taxon>Bacillati</taxon>
        <taxon>Actinomycetota</taxon>
        <taxon>Actinomycetes</taxon>
        <taxon>Mycobacteriales</taxon>
        <taxon>Mycobacteriaceae</taxon>
        <taxon>Mycolicibacterium</taxon>
    </lineage>
</organism>
<feature type="domain" description="DUF4326" evidence="1">
    <location>
        <begin position="8"/>
        <end position="124"/>
    </location>
</feature>
<reference evidence="3" key="1">
    <citation type="journal article" date="2016" name="Genome Announc.">
        <title>Draft Genome Sequences of Five Rapidly Growing Mycobacterium Species, M. thermoresistibile, M. fortuitum subsp. acetamidolyticum, M. canariasense, M. brisbanense, and M. novocastrense.</title>
        <authorList>
            <person name="Katahira K."/>
            <person name="Ogura Y."/>
            <person name="Gotoh Y."/>
            <person name="Hayashi T."/>
        </authorList>
    </citation>
    <scope>NUCLEOTIDE SEQUENCE [LARGE SCALE GENOMIC DNA]</scope>
    <source>
        <strain evidence="3">JCM15654</strain>
    </source>
</reference>
<keyword evidence="3" id="KW-1185">Reference proteome</keyword>
<evidence type="ECO:0000313" key="3">
    <source>
        <dbReference type="Proteomes" id="UP000069620"/>
    </source>
</evidence>
<dbReference type="AlphaFoldDB" id="A0A100W6T4"/>
<dbReference type="RefSeq" id="WP_062832221.1">
    <property type="nucleotide sequence ID" value="NZ_BCSX01000056.1"/>
</dbReference>
<protein>
    <recommendedName>
        <fullName evidence="1">DUF4326 domain-containing protein</fullName>
    </recommendedName>
</protein>
<dbReference type="InterPro" id="IPR025475">
    <property type="entry name" value="DUF4326"/>
</dbReference>
<reference evidence="3" key="2">
    <citation type="submission" date="2016-02" db="EMBL/GenBank/DDBJ databases">
        <title>Draft genome sequence of five rapidly growing Mycobacterium species.</title>
        <authorList>
            <person name="Katahira K."/>
            <person name="Gotou Y."/>
            <person name="Iida K."/>
            <person name="Ogura Y."/>
            <person name="Hayashi T."/>
        </authorList>
    </citation>
    <scope>NUCLEOTIDE SEQUENCE [LARGE SCALE GENOMIC DNA]</scope>
    <source>
        <strain evidence="3">JCM15654</strain>
    </source>
</reference>
<dbReference type="Pfam" id="PF14216">
    <property type="entry name" value="DUF4326"/>
    <property type="match status" value="1"/>
</dbReference>
<gene>
    <name evidence="2" type="ORF">RMCB_6761</name>
</gene>
<dbReference type="EMBL" id="BCSX01000056">
    <property type="protein sequence ID" value="GAS92665.1"/>
    <property type="molecule type" value="Genomic_DNA"/>
</dbReference>
<name>A0A100W6T4_9MYCO</name>
<dbReference type="OrthoDB" id="3483205at2"/>
<evidence type="ECO:0000313" key="2">
    <source>
        <dbReference type="EMBL" id="GAS92665.1"/>
    </source>
</evidence>
<dbReference type="STRING" id="146020.RMCB_6761"/>
<proteinExistence type="predicted"/>
<accession>A0A100W6T4</accession>
<dbReference type="Proteomes" id="UP000069620">
    <property type="component" value="Unassembled WGS sequence"/>
</dbReference>